<gene>
    <name evidence="3" type="ORF">GCM10010274_41300</name>
</gene>
<dbReference type="GO" id="GO:0016787">
    <property type="term" value="F:hydrolase activity"/>
    <property type="evidence" value="ECO:0007669"/>
    <property type="project" value="UniProtKB-KW"/>
</dbReference>
<dbReference type="PANTHER" id="PTHR43540">
    <property type="entry name" value="PEROXYUREIDOACRYLATE/UREIDOACRYLATE AMIDOHYDROLASE-RELATED"/>
    <property type="match status" value="1"/>
</dbReference>
<accession>A0A918HZ40</accession>
<dbReference type="CDD" id="cd00431">
    <property type="entry name" value="cysteine_hydrolases"/>
    <property type="match status" value="1"/>
</dbReference>
<keyword evidence="4" id="KW-1185">Reference proteome</keyword>
<evidence type="ECO:0000256" key="1">
    <source>
        <dbReference type="ARBA" id="ARBA00022801"/>
    </source>
</evidence>
<name>A0A918HZ40_9ACTN</name>
<reference evidence="3" key="2">
    <citation type="submission" date="2020-09" db="EMBL/GenBank/DDBJ databases">
        <authorList>
            <person name="Sun Q."/>
            <person name="Ohkuma M."/>
        </authorList>
    </citation>
    <scope>NUCLEOTIDE SEQUENCE</scope>
    <source>
        <strain evidence="3">JCM 4391</strain>
    </source>
</reference>
<sequence length="203" mass="22316">MGTSKTGTSGRRARDTAGNTALVVIDMINTYEHEDAELLLPSVREALPVMVDLLSRAREHGVPVIYVNDNFGEWRSHHGEILRTALDGPYAELVEPLQPDDSSLFVVKARHSVFYETPLAYLLAQLGVDHLVLCGQVTEQCVLYSALDAHIRHIEVTVPTDAVAHIHESLADAALEMMRRNMSARTVQAKEIDFAASTTGRGT</sequence>
<keyword evidence="1" id="KW-0378">Hydrolase</keyword>
<comment type="caution">
    <text evidence="3">The sequence shown here is derived from an EMBL/GenBank/DDBJ whole genome shotgun (WGS) entry which is preliminary data.</text>
</comment>
<feature type="domain" description="Isochorismatase-like" evidence="2">
    <location>
        <begin position="20"/>
        <end position="182"/>
    </location>
</feature>
<dbReference type="Pfam" id="PF00857">
    <property type="entry name" value="Isochorismatase"/>
    <property type="match status" value="1"/>
</dbReference>
<dbReference type="AlphaFoldDB" id="A0A918HZ40"/>
<dbReference type="PANTHER" id="PTHR43540:SF6">
    <property type="entry name" value="ISOCHORISMATASE-LIKE DOMAIN-CONTAINING PROTEIN"/>
    <property type="match status" value="1"/>
</dbReference>
<dbReference type="RefSeq" id="WP_189552348.1">
    <property type="nucleotide sequence ID" value="NZ_BMTP01000010.1"/>
</dbReference>
<reference evidence="3" key="1">
    <citation type="journal article" date="2014" name="Int. J. Syst. Evol. Microbiol.">
        <title>Complete genome sequence of Corynebacterium casei LMG S-19264T (=DSM 44701T), isolated from a smear-ripened cheese.</title>
        <authorList>
            <consortium name="US DOE Joint Genome Institute (JGI-PGF)"/>
            <person name="Walter F."/>
            <person name="Albersmeier A."/>
            <person name="Kalinowski J."/>
            <person name="Ruckert C."/>
        </authorList>
    </citation>
    <scope>NUCLEOTIDE SEQUENCE</scope>
    <source>
        <strain evidence="3">JCM 4391</strain>
    </source>
</reference>
<dbReference type="Gene3D" id="3.40.50.850">
    <property type="entry name" value="Isochorismatase-like"/>
    <property type="match status" value="1"/>
</dbReference>
<dbReference type="InterPro" id="IPR050272">
    <property type="entry name" value="Isochorismatase-like_hydrls"/>
</dbReference>
<protein>
    <submittedName>
        <fullName evidence="3">Isochorismatase</fullName>
    </submittedName>
</protein>
<organism evidence="3 4">
    <name type="scientific">Streptomyces lavendofoliae</name>
    <dbReference type="NCBI Taxonomy" id="67314"/>
    <lineage>
        <taxon>Bacteria</taxon>
        <taxon>Bacillati</taxon>
        <taxon>Actinomycetota</taxon>
        <taxon>Actinomycetes</taxon>
        <taxon>Kitasatosporales</taxon>
        <taxon>Streptomycetaceae</taxon>
        <taxon>Streptomyces</taxon>
    </lineage>
</organism>
<dbReference type="InterPro" id="IPR036380">
    <property type="entry name" value="Isochorismatase-like_sf"/>
</dbReference>
<evidence type="ECO:0000313" key="3">
    <source>
        <dbReference type="EMBL" id="GGU48347.1"/>
    </source>
</evidence>
<dbReference type="EMBL" id="BMTP01000010">
    <property type="protein sequence ID" value="GGU48347.1"/>
    <property type="molecule type" value="Genomic_DNA"/>
</dbReference>
<dbReference type="InterPro" id="IPR000868">
    <property type="entry name" value="Isochorismatase-like_dom"/>
</dbReference>
<proteinExistence type="predicted"/>
<evidence type="ECO:0000313" key="4">
    <source>
        <dbReference type="Proteomes" id="UP000636661"/>
    </source>
</evidence>
<dbReference type="SUPFAM" id="SSF52499">
    <property type="entry name" value="Isochorismatase-like hydrolases"/>
    <property type="match status" value="1"/>
</dbReference>
<dbReference type="Proteomes" id="UP000636661">
    <property type="component" value="Unassembled WGS sequence"/>
</dbReference>
<evidence type="ECO:0000259" key="2">
    <source>
        <dbReference type="Pfam" id="PF00857"/>
    </source>
</evidence>